<proteinExistence type="predicted"/>
<dbReference type="AlphaFoldDB" id="A0A4Y2FG96"/>
<protein>
    <recommendedName>
        <fullName evidence="1">Reverse transcriptase domain-containing protein</fullName>
    </recommendedName>
</protein>
<dbReference type="Pfam" id="PF00078">
    <property type="entry name" value="RVT_1"/>
    <property type="match status" value="1"/>
</dbReference>
<comment type="caution">
    <text evidence="2">The sequence shown here is derived from an EMBL/GenBank/DDBJ whole genome shotgun (WGS) entry which is preliminary data.</text>
</comment>
<dbReference type="InterPro" id="IPR043128">
    <property type="entry name" value="Rev_trsase/Diguanyl_cyclase"/>
</dbReference>
<sequence>MHLKENGFIIYLAEQCLERIAASYTTTKLRVVYDASSKDKNQKSLNDCLLQGPNLVPELLKVLLKFRLHRIVFTADIQKAFLQISVSCEDRGAMRFLWIHDDSNLPNPKIQIYRMCRVMFGAKSSPFLLSACIKHHLRKFESEYPKTVELNNYMYVDDFICGTNTEMEATEVYHNANTIMKKASMT</sequence>
<dbReference type="EMBL" id="BGPR01000871">
    <property type="protein sequence ID" value="GBM38554.1"/>
    <property type="molecule type" value="Genomic_DNA"/>
</dbReference>
<evidence type="ECO:0000259" key="1">
    <source>
        <dbReference type="Pfam" id="PF00078"/>
    </source>
</evidence>
<name>A0A4Y2FG96_ARAVE</name>
<dbReference type="Proteomes" id="UP000499080">
    <property type="component" value="Unassembled WGS sequence"/>
</dbReference>
<dbReference type="SUPFAM" id="SSF56672">
    <property type="entry name" value="DNA/RNA polymerases"/>
    <property type="match status" value="1"/>
</dbReference>
<keyword evidence="3" id="KW-1185">Reference proteome</keyword>
<dbReference type="OrthoDB" id="6436442at2759"/>
<dbReference type="Gene3D" id="3.30.70.270">
    <property type="match status" value="1"/>
</dbReference>
<dbReference type="InterPro" id="IPR000477">
    <property type="entry name" value="RT_dom"/>
</dbReference>
<feature type="domain" description="Reverse transcriptase" evidence="1">
    <location>
        <begin position="51"/>
        <end position="185"/>
    </location>
</feature>
<gene>
    <name evidence="2" type="ORF">AVEN_110217_1</name>
</gene>
<dbReference type="PANTHER" id="PTHR47331">
    <property type="entry name" value="PHD-TYPE DOMAIN-CONTAINING PROTEIN"/>
    <property type="match status" value="1"/>
</dbReference>
<evidence type="ECO:0000313" key="2">
    <source>
        <dbReference type="EMBL" id="GBM38554.1"/>
    </source>
</evidence>
<dbReference type="InterPro" id="IPR043502">
    <property type="entry name" value="DNA/RNA_pol_sf"/>
</dbReference>
<dbReference type="Gene3D" id="3.10.10.10">
    <property type="entry name" value="HIV Type 1 Reverse Transcriptase, subunit A, domain 1"/>
    <property type="match status" value="1"/>
</dbReference>
<dbReference type="GO" id="GO:0071897">
    <property type="term" value="P:DNA biosynthetic process"/>
    <property type="evidence" value="ECO:0007669"/>
    <property type="project" value="UniProtKB-ARBA"/>
</dbReference>
<evidence type="ECO:0000313" key="3">
    <source>
        <dbReference type="Proteomes" id="UP000499080"/>
    </source>
</evidence>
<accession>A0A4Y2FG96</accession>
<organism evidence="2 3">
    <name type="scientific">Araneus ventricosus</name>
    <name type="common">Orbweaver spider</name>
    <name type="synonym">Epeira ventricosa</name>
    <dbReference type="NCBI Taxonomy" id="182803"/>
    <lineage>
        <taxon>Eukaryota</taxon>
        <taxon>Metazoa</taxon>
        <taxon>Ecdysozoa</taxon>
        <taxon>Arthropoda</taxon>
        <taxon>Chelicerata</taxon>
        <taxon>Arachnida</taxon>
        <taxon>Araneae</taxon>
        <taxon>Araneomorphae</taxon>
        <taxon>Entelegynae</taxon>
        <taxon>Araneoidea</taxon>
        <taxon>Araneidae</taxon>
        <taxon>Araneus</taxon>
    </lineage>
</organism>
<reference evidence="2 3" key="1">
    <citation type="journal article" date="2019" name="Sci. Rep.">
        <title>Orb-weaving spider Araneus ventricosus genome elucidates the spidroin gene catalogue.</title>
        <authorList>
            <person name="Kono N."/>
            <person name="Nakamura H."/>
            <person name="Ohtoshi R."/>
            <person name="Moran D.A.P."/>
            <person name="Shinohara A."/>
            <person name="Yoshida Y."/>
            <person name="Fujiwara M."/>
            <person name="Mori M."/>
            <person name="Tomita M."/>
            <person name="Arakawa K."/>
        </authorList>
    </citation>
    <scope>NUCLEOTIDE SEQUENCE [LARGE SCALE GENOMIC DNA]</scope>
</reference>